<feature type="compositionally biased region" description="Acidic residues" evidence="1">
    <location>
        <begin position="185"/>
        <end position="197"/>
    </location>
</feature>
<gene>
    <name evidence="2" type="ORF">NDU88_003042</name>
</gene>
<comment type="caution">
    <text evidence="2">The sequence shown here is derived from an EMBL/GenBank/DDBJ whole genome shotgun (WGS) entry which is preliminary data.</text>
</comment>
<proteinExistence type="predicted"/>
<name>A0AAV7KXT8_PLEWA</name>
<dbReference type="AlphaFoldDB" id="A0AAV7KXT8"/>
<accession>A0AAV7KXT8</accession>
<dbReference type="Proteomes" id="UP001066276">
    <property type="component" value="Chromosome 12"/>
</dbReference>
<evidence type="ECO:0000313" key="3">
    <source>
        <dbReference type="Proteomes" id="UP001066276"/>
    </source>
</evidence>
<feature type="compositionally biased region" description="Basic and acidic residues" evidence="1">
    <location>
        <begin position="208"/>
        <end position="217"/>
    </location>
</feature>
<organism evidence="2 3">
    <name type="scientific">Pleurodeles waltl</name>
    <name type="common">Iberian ribbed newt</name>
    <dbReference type="NCBI Taxonomy" id="8319"/>
    <lineage>
        <taxon>Eukaryota</taxon>
        <taxon>Metazoa</taxon>
        <taxon>Chordata</taxon>
        <taxon>Craniata</taxon>
        <taxon>Vertebrata</taxon>
        <taxon>Euteleostomi</taxon>
        <taxon>Amphibia</taxon>
        <taxon>Batrachia</taxon>
        <taxon>Caudata</taxon>
        <taxon>Salamandroidea</taxon>
        <taxon>Salamandridae</taxon>
        <taxon>Pleurodelinae</taxon>
        <taxon>Pleurodeles</taxon>
    </lineage>
</organism>
<evidence type="ECO:0000256" key="1">
    <source>
        <dbReference type="SAM" id="MobiDB-lite"/>
    </source>
</evidence>
<feature type="region of interest" description="Disordered" evidence="1">
    <location>
        <begin position="52"/>
        <end position="224"/>
    </location>
</feature>
<feature type="compositionally biased region" description="Basic and acidic residues" evidence="1">
    <location>
        <begin position="104"/>
        <end position="114"/>
    </location>
</feature>
<dbReference type="EMBL" id="JANPWB010000016">
    <property type="protein sequence ID" value="KAJ1082879.1"/>
    <property type="molecule type" value="Genomic_DNA"/>
</dbReference>
<evidence type="ECO:0000313" key="2">
    <source>
        <dbReference type="EMBL" id="KAJ1082879.1"/>
    </source>
</evidence>
<feature type="compositionally biased region" description="Basic and acidic residues" evidence="1">
    <location>
        <begin position="171"/>
        <end position="184"/>
    </location>
</feature>
<feature type="compositionally biased region" description="Basic and acidic residues" evidence="1">
    <location>
        <begin position="79"/>
        <end position="96"/>
    </location>
</feature>
<protein>
    <submittedName>
        <fullName evidence="2">Uncharacterized protein</fullName>
    </submittedName>
</protein>
<keyword evidence="3" id="KW-1185">Reference proteome</keyword>
<feature type="compositionally biased region" description="Basic and acidic residues" evidence="1">
    <location>
        <begin position="52"/>
        <end position="69"/>
    </location>
</feature>
<reference evidence="2" key="1">
    <citation type="journal article" date="2022" name="bioRxiv">
        <title>Sequencing and chromosome-scale assembly of the giantPleurodeles waltlgenome.</title>
        <authorList>
            <person name="Brown T."/>
            <person name="Elewa A."/>
            <person name="Iarovenko S."/>
            <person name="Subramanian E."/>
            <person name="Araus A.J."/>
            <person name="Petzold A."/>
            <person name="Susuki M."/>
            <person name="Suzuki K.-i.T."/>
            <person name="Hayashi T."/>
            <person name="Toyoda A."/>
            <person name="Oliveira C."/>
            <person name="Osipova E."/>
            <person name="Leigh N.D."/>
            <person name="Simon A."/>
            <person name="Yun M.H."/>
        </authorList>
    </citation>
    <scope>NUCLEOTIDE SEQUENCE</scope>
    <source>
        <strain evidence="2">20211129_DDA</strain>
        <tissue evidence="2">Liver</tissue>
    </source>
</reference>
<sequence>MPLLRHCSRLSNIPAPDASDWRCPRGIHNGDDGFSRCQDNENRSALENTDVRVLTETKREDGLQEGVEKDAEETDNEADAERQGDREEQEDADWRHWNSRGRRGVTDHGRKEDSGDALTGRHAPGGTWLTRPHPLLTWAAAAGGVSEHHGTNTNGKGEVGPTREGGGTKRSASEPQKEKESGEKEIEEDEKRDEEVGDRENKVKKKNRPADCGDRRVVHPRPGN</sequence>